<evidence type="ECO:0000313" key="2">
    <source>
        <dbReference type="EMBL" id="STY86520.1"/>
    </source>
</evidence>
<dbReference type="KEGG" id="moi:MOVS_02415"/>
<dbReference type="EMBL" id="UGPW01000001">
    <property type="protein sequence ID" value="STY86520.1"/>
    <property type="molecule type" value="Genomic_DNA"/>
</dbReference>
<proteinExistence type="predicted"/>
<dbReference type="RefSeq" id="WP_063513607.1">
    <property type="nucleotide sequence ID" value="NZ_CP011158.1"/>
</dbReference>
<dbReference type="Proteomes" id="UP000076765">
    <property type="component" value="Chromosome"/>
</dbReference>
<organism evidence="2 4">
    <name type="scientific">Moraxella ovis</name>
    <dbReference type="NCBI Taxonomy" id="29433"/>
    <lineage>
        <taxon>Bacteria</taxon>
        <taxon>Pseudomonadati</taxon>
        <taxon>Pseudomonadota</taxon>
        <taxon>Gammaproteobacteria</taxon>
        <taxon>Moraxellales</taxon>
        <taxon>Moraxellaceae</taxon>
        <taxon>Moraxella</taxon>
    </lineage>
</organism>
<reference evidence="2 4" key="2">
    <citation type="submission" date="2018-06" db="EMBL/GenBank/DDBJ databases">
        <authorList>
            <consortium name="Pathogen Informatics"/>
            <person name="Doyle S."/>
        </authorList>
    </citation>
    <scope>NUCLEOTIDE SEQUENCE [LARGE SCALE GENOMIC DNA]</scope>
    <source>
        <strain evidence="2 4">NCTC11227</strain>
    </source>
</reference>
<evidence type="ECO:0000313" key="4">
    <source>
        <dbReference type="Proteomes" id="UP000255102"/>
    </source>
</evidence>
<accession>A0A378PK78</accession>
<evidence type="ECO:0000313" key="3">
    <source>
        <dbReference type="Proteomes" id="UP000076765"/>
    </source>
</evidence>
<gene>
    <name evidence="1" type="ORF">MOVS_02415</name>
    <name evidence="2" type="ORF">NCTC11227_00507</name>
</gene>
<protein>
    <submittedName>
        <fullName evidence="2">Uncharacterized protein</fullName>
    </submittedName>
</protein>
<dbReference type="Proteomes" id="UP000255102">
    <property type="component" value="Unassembled WGS sequence"/>
</dbReference>
<dbReference type="EMBL" id="CP011158">
    <property type="protein sequence ID" value="ANB91028.1"/>
    <property type="molecule type" value="Genomic_DNA"/>
</dbReference>
<reference evidence="1 3" key="1">
    <citation type="submission" date="2015-04" db="EMBL/GenBank/DDBJ databases">
        <authorList>
            <person name="Calcutt M.J."/>
            <person name="Foecking M.F."/>
        </authorList>
    </citation>
    <scope>NUCLEOTIDE SEQUENCE [LARGE SCALE GENOMIC DNA]</scope>
    <source>
        <strain evidence="1 3">199/55</strain>
    </source>
</reference>
<sequence>MLQKAQGEQIKQSAIADLFKEKLIDPKNNKKDPSSKPEVLKSLKIGNKIIGSIKRKGDKVVVDIPHRLWVDNFEKFLLERFDVLQEENLEPLGSDK</sequence>
<name>A0A378PK78_9GAMM</name>
<keyword evidence="3" id="KW-1185">Reference proteome</keyword>
<evidence type="ECO:0000313" key="1">
    <source>
        <dbReference type="EMBL" id="ANB91028.1"/>
    </source>
</evidence>
<dbReference type="AlphaFoldDB" id="A0A378PK78"/>